<name>A0ABR3XGW9_9EURO</name>
<dbReference type="Pfam" id="PF01636">
    <property type="entry name" value="APH"/>
    <property type="match status" value="1"/>
</dbReference>
<evidence type="ECO:0000256" key="1">
    <source>
        <dbReference type="ARBA" id="ARBA00004173"/>
    </source>
</evidence>
<proteinExistence type="inferred from homology"/>
<keyword evidence="5" id="KW-0496">Mitochondrion</keyword>
<dbReference type="PANTHER" id="PTHR36091">
    <property type="entry name" value="ALTERED INHERITANCE OF MITOCHONDRIA PROTEIN 9, MITOCHONDRIAL"/>
    <property type="match status" value="1"/>
</dbReference>
<dbReference type="Proteomes" id="UP001583193">
    <property type="component" value="Unassembled WGS sequence"/>
</dbReference>
<comment type="subcellular location">
    <subcellularLocation>
        <location evidence="1">Mitochondrion</location>
    </subcellularLocation>
</comment>
<feature type="domain" description="Aminoglycoside phosphotransferase" evidence="8">
    <location>
        <begin position="3"/>
        <end position="261"/>
    </location>
</feature>
<evidence type="ECO:0000256" key="3">
    <source>
        <dbReference type="ARBA" id="ARBA00016197"/>
    </source>
</evidence>
<keyword evidence="7" id="KW-0175">Coiled coil</keyword>
<dbReference type="EMBL" id="JAVDPF010000018">
    <property type="protein sequence ID" value="KAL1874972.1"/>
    <property type="molecule type" value="Genomic_DNA"/>
</dbReference>
<evidence type="ECO:0000256" key="7">
    <source>
        <dbReference type="SAM" id="Coils"/>
    </source>
</evidence>
<evidence type="ECO:0000256" key="6">
    <source>
        <dbReference type="ARBA" id="ARBA00031849"/>
    </source>
</evidence>
<dbReference type="SUPFAM" id="SSF56112">
    <property type="entry name" value="Protein kinase-like (PK-like)"/>
    <property type="match status" value="1"/>
</dbReference>
<keyword evidence="4" id="KW-0809">Transit peptide</keyword>
<keyword evidence="10" id="KW-1185">Reference proteome</keyword>
<evidence type="ECO:0000256" key="5">
    <source>
        <dbReference type="ARBA" id="ARBA00023128"/>
    </source>
</evidence>
<dbReference type="PANTHER" id="PTHR36091:SF1">
    <property type="entry name" value="ALTERED INHERITANCE OF MITOCHONDRIA PROTEIN 9, MITOCHONDRIAL"/>
    <property type="match status" value="1"/>
</dbReference>
<evidence type="ECO:0000256" key="2">
    <source>
        <dbReference type="ARBA" id="ARBA00005543"/>
    </source>
</evidence>
<reference evidence="9 10" key="1">
    <citation type="journal article" date="2024" name="IMA Fungus">
        <title>IMA Genome - F19 : A genome assembly and annotation guide to empower mycologists, including annotated draft genome sequences of Ceratocystis pirilliformis, Diaporthe australafricana, Fusarium ophioides, Paecilomyces lecythidis, and Sporothrix stenoceras.</title>
        <authorList>
            <person name="Aylward J."/>
            <person name="Wilson A.M."/>
            <person name="Visagie C.M."/>
            <person name="Spraker J."/>
            <person name="Barnes I."/>
            <person name="Buitendag C."/>
            <person name="Ceriani C."/>
            <person name="Del Mar Angel L."/>
            <person name="du Plessis D."/>
            <person name="Fuchs T."/>
            <person name="Gasser K."/>
            <person name="Kramer D."/>
            <person name="Li W."/>
            <person name="Munsamy K."/>
            <person name="Piso A."/>
            <person name="Price J.L."/>
            <person name="Sonnekus B."/>
            <person name="Thomas C."/>
            <person name="van der Nest A."/>
            <person name="van Dijk A."/>
            <person name="van Heerden A."/>
            <person name="van Vuuren N."/>
            <person name="Yilmaz N."/>
            <person name="Duong T.A."/>
            <person name="van der Merwe N.A."/>
            <person name="Wingfield M.J."/>
            <person name="Wingfield B.D."/>
        </authorList>
    </citation>
    <scope>NUCLEOTIDE SEQUENCE [LARGE SCALE GENOMIC DNA]</scope>
    <source>
        <strain evidence="9 10">CMW 18167</strain>
    </source>
</reference>
<evidence type="ECO:0000256" key="4">
    <source>
        <dbReference type="ARBA" id="ARBA00022946"/>
    </source>
</evidence>
<dbReference type="InterPro" id="IPR011009">
    <property type="entry name" value="Kinase-like_dom_sf"/>
</dbReference>
<dbReference type="Gene3D" id="3.90.1200.10">
    <property type="match status" value="1"/>
</dbReference>
<comment type="similarity">
    <text evidence="2">Belongs to the AIM9 family.</text>
</comment>
<dbReference type="InterPro" id="IPR051035">
    <property type="entry name" value="Mito_inheritance_9"/>
</dbReference>
<protein>
    <recommendedName>
        <fullName evidence="3">Altered inheritance of mitochondria protein 9, mitochondrial</fullName>
    </recommendedName>
    <alternativeName>
        <fullName evidence="6">Found in mitochondrial proteome protein 29</fullName>
    </alternativeName>
</protein>
<dbReference type="InterPro" id="IPR002575">
    <property type="entry name" value="Aminoglycoside_PTrfase"/>
</dbReference>
<organism evidence="9 10">
    <name type="scientific">Paecilomyces lecythidis</name>
    <dbReference type="NCBI Taxonomy" id="3004212"/>
    <lineage>
        <taxon>Eukaryota</taxon>
        <taxon>Fungi</taxon>
        <taxon>Dikarya</taxon>
        <taxon>Ascomycota</taxon>
        <taxon>Pezizomycotina</taxon>
        <taxon>Eurotiomycetes</taxon>
        <taxon>Eurotiomycetidae</taxon>
        <taxon>Eurotiales</taxon>
        <taxon>Thermoascaceae</taxon>
        <taxon>Paecilomyces</taxon>
    </lineage>
</organism>
<gene>
    <name evidence="9" type="ORF">Plec18167_005640</name>
</gene>
<evidence type="ECO:0000259" key="8">
    <source>
        <dbReference type="Pfam" id="PF01636"/>
    </source>
</evidence>
<feature type="coiled-coil region" evidence="7">
    <location>
        <begin position="404"/>
        <end position="438"/>
    </location>
</feature>
<accession>A0ABR3XGW9</accession>
<sequence length="443" mass="50946">MDDGREIVAKIPNPNAGRKFFTTASEVATMDFMRNILKTPVPKVLAWSSQADNPVQAEYILMEKAPGVQLNEIWHRLDIEGRLNVVKKIAKYQADWTAVSFSKFGGLYYKQDLISAPSLVYTDKEGKEVTDERFAVGPSTSRQNTDDGRMEIEFDRGDSAAEYELATGLRELACIKESTQLPKSPIALYGPGTYRPCKEKKVQAIREYLRIVKYLLPDDKSIQKPHIWHDDLHLENIFVNPDDPSDILAFIDWQSTELAPLYDHTIEPYVLEYDGPPLEGLLERPKFEDVRKLFAEDPESERKAKSLYLKMNLVALYRFLVHKTNKRLFQALEYRATDSFQLLLFARNLFVDGEATYLALLFSDKEIATIEADSEGAALGINLMRDVQERLGSQFFQEQGLIEHEKIEEAKRELREIKQDLIREYASNEAEANEWEEAWPFDD</sequence>
<evidence type="ECO:0000313" key="9">
    <source>
        <dbReference type="EMBL" id="KAL1874972.1"/>
    </source>
</evidence>
<evidence type="ECO:0000313" key="10">
    <source>
        <dbReference type="Proteomes" id="UP001583193"/>
    </source>
</evidence>
<comment type="caution">
    <text evidence="9">The sequence shown here is derived from an EMBL/GenBank/DDBJ whole genome shotgun (WGS) entry which is preliminary data.</text>
</comment>